<name>A0A9C6WZH9_FRAOC</name>
<feature type="compositionally biased region" description="Low complexity" evidence="6">
    <location>
        <begin position="94"/>
        <end position="104"/>
    </location>
</feature>
<dbReference type="Gene3D" id="2.40.10.10">
    <property type="entry name" value="Trypsin-like serine proteases"/>
    <property type="match status" value="1"/>
</dbReference>
<evidence type="ECO:0000256" key="4">
    <source>
        <dbReference type="ARBA" id="ARBA00024195"/>
    </source>
</evidence>
<dbReference type="Pfam" id="PF00089">
    <property type="entry name" value="Trypsin"/>
    <property type="match status" value="1"/>
</dbReference>
<evidence type="ECO:0000313" key="10">
    <source>
        <dbReference type="RefSeq" id="XP_052126019.1"/>
    </source>
</evidence>
<sequence>MLVPLLIIAAVAACFTQAQQDFYEGSQCSNGGIHGTCRLLMHCPQAVEDLQKRQKRPLHCSFENVLPVVCCLNQLGVERPANDTVKSPLAKKQSTPTTAWSTSPSPRIGRIAVKKCEEFKKYLFKDEPTFSLSWLARKENKTQCADPGDAFVTGGKEANPKEFPHMAMVGYGDRDNIKYECGGALISPLFVLTAAHCTPRNRPARWVMLGELDRSTEKDDARPELLEVSGVELHPDYTGRTKYFDIALLRLEKEPVLSGYVRPACLHTERSVSSDTNPIATGWGHLWYGGDPSDRLMKVRLPVQDYSKCNQSYDVGDVLPRGVLDDTQLCAGDLSGNKDTCQGDSGGPLQLFTAKGPLYCMHHIIGVTSFGPRCGTLRDTPAVYSRVSSFISWIENIVWPEKN</sequence>
<dbReference type="PROSITE" id="PS00134">
    <property type="entry name" value="TRYPSIN_HIS"/>
    <property type="match status" value="1"/>
</dbReference>
<protein>
    <submittedName>
        <fullName evidence="10">Venom protease-like isoform X1</fullName>
    </submittedName>
</protein>
<dbReference type="GO" id="GO:0004252">
    <property type="term" value="F:serine-type endopeptidase activity"/>
    <property type="evidence" value="ECO:0007669"/>
    <property type="project" value="InterPro"/>
</dbReference>
<dbReference type="Proteomes" id="UP000504606">
    <property type="component" value="Unplaced"/>
</dbReference>
<dbReference type="InterPro" id="IPR043504">
    <property type="entry name" value="Peptidase_S1_PA_chymotrypsin"/>
</dbReference>
<dbReference type="GO" id="GO:0006508">
    <property type="term" value="P:proteolysis"/>
    <property type="evidence" value="ECO:0007669"/>
    <property type="project" value="UniProtKB-KW"/>
</dbReference>
<dbReference type="InterPro" id="IPR033116">
    <property type="entry name" value="TRYPSIN_SER"/>
</dbReference>
<feature type="domain" description="Peptidase S1" evidence="8">
    <location>
        <begin position="152"/>
        <end position="399"/>
    </location>
</feature>
<evidence type="ECO:0000256" key="5">
    <source>
        <dbReference type="RuleBase" id="RU363034"/>
    </source>
</evidence>
<dbReference type="KEGG" id="foc:113216275"/>
<keyword evidence="1 7" id="KW-0732">Signal</keyword>
<feature type="signal peptide" evidence="7">
    <location>
        <begin position="1"/>
        <end position="18"/>
    </location>
</feature>
<reference evidence="10" key="1">
    <citation type="submission" date="2025-08" db="UniProtKB">
        <authorList>
            <consortium name="RefSeq"/>
        </authorList>
    </citation>
    <scope>IDENTIFICATION</scope>
    <source>
        <tissue evidence="10">Whole organism</tissue>
    </source>
</reference>
<accession>A0A9C6WZH9</accession>
<dbReference type="PANTHER" id="PTHR24252:SF7">
    <property type="entry name" value="HYALIN"/>
    <property type="match status" value="1"/>
</dbReference>
<dbReference type="OrthoDB" id="6339452at2759"/>
<dbReference type="InterPro" id="IPR001314">
    <property type="entry name" value="Peptidase_S1A"/>
</dbReference>
<evidence type="ECO:0000259" key="8">
    <source>
        <dbReference type="PROSITE" id="PS50240"/>
    </source>
</evidence>
<dbReference type="CDD" id="cd00190">
    <property type="entry name" value="Tryp_SPc"/>
    <property type="match status" value="1"/>
</dbReference>
<keyword evidence="5" id="KW-0378">Hydrolase</keyword>
<dbReference type="PANTHER" id="PTHR24252">
    <property type="entry name" value="ACROSIN-RELATED"/>
    <property type="match status" value="1"/>
</dbReference>
<dbReference type="PROSITE" id="PS50240">
    <property type="entry name" value="TRYPSIN_DOM"/>
    <property type="match status" value="1"/>
</dbReference>
<keyword evidence="2" id="KW-1015">Disulfide bond</keyword>
<proteinExistence type="inferred from homology"/>
<gene>
    <name evidence="10" type="primary">LOC113216275</name>
</gene>
<keyword evidence="9" id="KW-1185">Reference proteome</keyword>
<dbReference type="RefSeq" id="XP_052126019.1">
    <property type="nucleotide sequence ID" value="XM_052270059.1"/>
</dbReference>
<evidence type="ECO:0000256" key="6">
    <source>
        <dbReference type="SAM" id="MobiDB-lite"/>
    </source>
</evidence>
<feature type="chain" id="PRO_5039084625" evidence="7">
    <location>
        <begin position="19"/>
        <end position="403"/>
    </location>
</feature>
<dbReference type="FunFam" id="2.40.10.10:FF:000028">
    <property type="entry name" value="Serine protease easter"/>
    <property type="match status" value="1"/>
</dbReference>
<comment type="similarity">
    <text evidence="4">Belongs to the peptidase S1 family. CLIP subfamily.</text>
</comment>
<evidence type="ECO:0000256" key="2">
    <source>
        <dbReference type="ARBA" id="ARBA00023157"/>
    </source>
</evidence>
<keyword evidence="5" id="KW-0645">Protease</keyword>
<dbReference type="InterPro" id="IPR009003">
    <property type="entry name" value="Peptidase_S1_PA"/>
</dbReference>
<evidence type="ECO:0000256" key="1">
    <source>
        <dbReference type="ARBA" id="ARBA00022729"/>
    </source>
</evidence>
<dbReference type="AlphaFoldDB" id="A0A9C6WZH9"/>
<dbReference type="InterPro" id="IPR018114">
    <property type="entry name" value="TRYPSIN_HIS"/>
</dbReference>
<keyword evidence="5" id="KW-0720">Serine protease</keyword>
<dbReference type="GeneID" id="113216275"/>
<evidence type="ECO:0000256" key="7">
    <source>
        <dbReference type="SAM" id="SignalP"/>
    </source>
</evidence>
<dbReference type="InterPro" id="IPR001254">
    <property type="entry name" value="Trypsin_dom"/>
</dbReference>
<dbReference type="PROSITE" id="PS00135">
    <property type="entry name" value="TRYPSIN_SER"/>
    <property type="match status" value="1"/>
</dbReference>
<evidence type="ECO:0000313" key="9">
    <source>
        <dbReference type="Proteomes" id="UP000504606"/>
    </source>
</evidence>
<evidence type="ECO:0000256" key="3">
    <source>
        <dbReference type="ARBA" id="ARBA00023180"/>
    </source>
</evidence>
<dbReference type="PRINTS" id="PR00722">
    <property type="entry name" value="CHYMOTRYPSIN"/>
</dbReference>
<feature type="region of interest" description="Disordered" evidence="6">
    <location>
        <begin position="83"/>
        <end position="104"/>
    </location>
</feature>
<organism evidence="9 10">
    <name type="scientific">Frankliniella occidentalis</name>
    <name type="common">Western flower thrips</name>
    <name type="synonym">Euthrips occidentalis</name>
    <dbReference type="NCBI Taxonomy" id="133901"/>
    <lineage>
        <taxon>Eukaryota</taxon>
        <taxon>Metazoa</taxon>
        <taxon>Ecdysozoa</taxon>
        <taxon>Arthropoda</taxon>
        <taxon>Hexapoda</taxon>
        <taxon>Insecta</taxon>
        <taxon>Pterygota</taxon>
        <taxon>Neoptera</taxon>
        <taxon>Paraneoptera</taxon>
        <taxon>Thysanoptera</taxon>
        <taxon>Terebrantia</taxon>
        <taxon>Thripoidea</taxon>
        <taxon>Thripidae</taxon>
        <taxon>Frankliniella</taxon>
    </lineage>
</organism>
<dbReference type="SUPFAM" id="SSF50494">
    <property type="entry name" value="Trypsin-like serine proteases"/>
    <property type="match status" value="1"/>
</dbReference>
<keyword evidence="3" id="KW-0325">Glycoprotein</keyword>
<dbReference type="SMART" id="SM00020">
    <property type="entry name" value="Tryp_SPc"/>
    <property type="match status" value="1"/>
</dbReference>